<name>A0ACD3A9N0_9AGAR</name>
<sequence length="252" mass="27349">MRLFLTTLLVLAAAALAVPLALQLEQTDDSQLALIESHHDAPSSGGNDTSKPDVPLDTSAGWVDPRILGGRFLDFVNKTHGEPLNVIISGLSDPFILSEDGLHIYAKSLGYSEECLGLHYGNRHLADLGDGDGRKVEQYLARQYYFPVWGTCWESLAGGQHFRAWKQDGELANTGAWFLGCDSTKHHTIVPNGYDLGRDWLIGRATAGTSYRGLGWKADVELRVGLSTPGNTSVNHGIPTDGIVAILTINRL</sequence>
<gene>
    <name evidence="1" type="ORF">BDN72DRAFT_776924</name>
</gene>
<dbReference type="Proteomes" id="UP000308600">
    <property type="component" value="Unassembled WGS sequence"/>
</dbReference>
<evidence type="ECO:0000313" key="1">
    <source>
        <dbReference type="EMBL" id="TFK62573.1"/>
    </source>
</evidence>
<reference evidence="1 2" key="1">
    <citation type="journal article" date="2019" name="Nat. Ecol. Evol.">
        <title>Megaphylogeny resolves global patterns of mushroom evolution.</title>
        <authorList>
            <person name="Varga T."/>
            <person name="Krizsan K."/>
            <person name="Foldi C."/>
            <person name="Dima B."/>
            <person name="Sanchez-Garcia M."/>
            <person name="Sanchez-Ramirez S."/>
            <person name="Szollosi G.J."/>
            <person name="Szarkandi J.G."/>
            <person name="Papp V."/>
            <person name="Albert L."/>
            <person name="Andreopoulos W."/>
            <person name="Angelini C."/>
            <person name="Antonin V."/>
            <person name="Barry K.W."/>
            <person name="Bougher N.L."/>
            <person name="Buchanan P."/>
            <person name="Buyck B."/>
            <person name="Bense V."/>
            <person name="Catcheside P."/>
            <person name="Chovatia M."/>
            <person name="Cooper J."/>
            <person name="Damon W."/>
            <person name="Desjardin D."/>
            <person name="Finy P."/>
            <person name="Geml J."/>
            <person name="Haridas S."/>
            <person name="Hughes K."/>
            <person name="Justo A."/>
            <person name="Karasinski D."/>
            <person name="Kautmanova I."/>
            <person name="Kiss B."/>
            <person name="Kocsube S."/>
            <person name="Kotiranta H."/>
            <person name="LaButti K.M."/>
            <person name="Lechner B.E."/>
            <person name="Liimatainen K."/>
            <person name="Lipzen A."/>
            <person name="Lukacs Z."/>
            <person name="Mihaltcheva S."/>
            <person name="Morgado L.N."/>
            <person name="Niskanen T."/>
            <person name="Noordeloos M.E."/>
            <person name="Ohm R.A."/>
            <person name="Ortiz-Santana B."/>
            <person name="Ovrebo C."/>
            <person name="Racz N."/>
            <person name="Riley R."/>
            <person name="Savchenko A."/>
            <person name="Shiryaev A."/>
            <person name="Soop K."/>
            <person name="Spirin V."/>
            <person name="Szebenyi C."/>
            <person name="Tomsovsky M."/>
            <person name="Tulloss R.E."/>
            <person name="Uehling J."/>
            <person name="Grigoriev I.V."/>
            <person name="Vagvolgyi C."/>
            <person name="Papp T."/>
            <person name="Martin F.M."/>
            <person name="Miettinen O."/>
            <person name="Hibbett D.S."/>
            <person name="Nagy L.G."/>
        </authorList>
    </citation>
    <scope>NUCLEOTIDE SEQUENCE [LARGE SCALE GENOMIC DNA]</scope>
    <source>
        <strain evidence="1 2">NL-1719</strain>
    </source>
</reference>
<accession>A0ACD3A9N0</accession>
<evidence type="ECO:0000313" key="2">
    <source>
        <dbReference type="Proteomes" id="UP000308600"/>
    </source>
</evidence>
<dbReference type="EMBL" id="ML208573">
    <property type="protein sequence ID" value="TFK62573.1"/>
    <property type="molecule type" value="Genomic_DNA"/>
</dbReference>
<organism evidence="1 2">
    <name type="scientific">Pluteus cervinus</name>
    <dbReference type="NCBI Taxonomy" id="181527"/>
    <lineage>
        <taxon>Eukaryota</taxon>
        <taxon>Fungi</taxon>
        <taxon>Dikarya</taxon>
        <taxon>Basidiomycota</taxon>
        <taxon>Agaricomycotina</taxon>
        <taxon>Agaricomycetes</taxon>
        <taxon>Agaricomycetidae</taxon>
        <taxon>Agaricales</taxon>
        <taxon>Pluteineae</taxon>
        <taxon>Pluteaceae</taxon>
        <taxon>Pluteus</taxon>
    </lineage>
</organism>
<keyword evidence="2" id="KW-1185">Reference proteome</keyword>
<protein>
    <submittedName>
        <fullName evidence="1">Uncharacterized protein</fullName>
    </submittedName>
</protein>
<proteinExistence type="predicted"/>